<dbReference type="AlphaFoldDB" id="D2VEG0"/>
<dbReference type="InterPro" id="IPR000048">
    <property type="entry name" value="IQ_motif_EF-hand-BS"/>
</dbReference>
<dbReference type="SMART" id="SM00015">
    <property type="entry name" value="IQ"/>
    <property type="match status" value="2"/>
</dbReference>
<dbReference type="OMA" id="HESHIRS"/>
<feature type="region of interest" description="Disordered" evidence="2">
    <location>
        <begin position="1"/>
        <end position="64"/>
    </location>
</feature>
<dbReference type="OrthoDB" id="10395620at2759"/>
<evidence type="ECO:0000256" key="1">
    <source>
        <dbReference type="SAM" id="Coils"/>
    </source>
</evidence>
<keyword evidence="1" id="KW-0175">Coiled coil</keyword>
<accession>D2VEG0</accession>
<dbReference type="KEGG" id="ngr:NAEGRDRAFT_48889"/>
<evidence type="ECO:0000313" key="3">
    <source>
        <dbReference type="EMBL" id="EFC44793.1"/>
    </source>
</evidence>
<reference evidence="3 4" key="1">
    <citation type="journal article" date="2010" name="Cell">
        <title>The genome of Naegleria gruberi illuminates early eukaryotic versatility.</title>
        <authorList>
            <person name="Fritz-Laylin L.K."/>
            <person name="Prochnik S.E."/>
            <person name="Ginger M.L."/>
            <person name="Dacks J.B."/>
            <person name="Carpenter M.L."/>
            <person name="Field M.C."/>
            <person name="Kuo A."/>
            <person name="Paredez A."/>
            <person name="Chapman J."/>
            <person name="Pham J."/>
            <person name="Shu S."/>
            <person name="Neupane R."/>
            <person name="Cipriano M."/>
            <person name="Mancuso J."/>
            <person name="Tu H."/>
            <person name="Salamov A."/>
            <person name="Lindquist E."/>
            <person name="Shapiro H."/>
            <person name="Lucas S."/>
            <person name="Grigoriev I.V."/>
            <person name="Cande W.Z."/>
            <person name="Fulton C."/>
            <person name="Rokhsar D.S."/>
            <person name="Dawson S.C."/>
        </authorList>
    </citation>
    <scope>NUCLEOTIDE SEQUENCE [LARGE SCALE GENOMIC DNA]</scope>
    <source>
        <strain evidence="3 4">NEG-M</strain>
    </source>
</reference>
<dbReference type="Proteomes" id="UP000006671">
    <property type="component" value="Unassembled WGS sequence"/>
</dbReference>
<feature type="compositionally biased region" description="Polar residues" evidence="2">
    <location>
        <begin position="52"/>
        <end position="64"/>
    </location>
</feature>
<sequence>MRNFRQYKSSTVQVSPRNGGYVHHPHPPSTVKHSAADGMNASPNKGEKKTFSETMSDNSSQPNTSAVEPLWLYGYAYFSLDKTIWGLLLDLEKKFDAGQIDKIQSLPSPSSSLNSGTFTFQPPKPSVRIKQLKPTNIELLNQSFMDYSNANFKECLKSIQILIERKISMFTDTTEDRYELNLSLSLFSIIILNYSTVLSTQYQSFHNSMELLKVGEMMLKHFKSDQLKDYFTSLFSSAMCNYYKKRKKYNMMYKYSKQAYEMYSQTGTSIYAQYILQTYATSCLFRKKYEEAIECFENNIFLYKNQIPSTSVQTSLLDYFNRILTFICDNEYFIIINKCFNTFNYGVALFETKQMVPSRYYLFQAIDIMNHHLSSHHDIIIEKRWLKSMIKVYRIVTSICENQPYNDCNISMHAIFNKGKPMVDPLEPAFKNERYYITTLNKAIHYVILENERQEVMARAEIDAEEYRRVKKLVSILPLLKVDPYFGKIMSIEKSVKEKKQNIPQAMSFAKKALKSSKIFLTPLKRPEETTLDESNNILNNSFLLDDYGDISKTPSESPRSAIIKLSPLNFSRQGSIANSERYNVTLSSSALSDFESEPTELEPNSELLREECISPSSKKNPGSLQNARKVAAAITIQLMVRKFLARQRYKRKMMECHNRLIEELNKEREEYASMLEDMKIEVQNQAATKIQSMIRSFLALKQVEKKKTQFKEQLLMEIEEEKQQYSSMICC</sequence>
<name>D2VEG0_NAEGR</name>
<feature type="compositionally biased region" description="Polar residues" evidence="2">
    <location>
        <begin position="1"/>
        <end position="16"/>
    </location>
</feature>
<dbReference type="InParanoid" id="D2VEG0"/>
<evidence type="ECO:0000313" key="4">
    <source>
        <dbReference type="Proteomes" id="UP000006671"/>
    </source>
</evidence>
<gene>
    <name evidence="3" type="ORF">NAEGRDRAFT_48889</name>
</gene>
<dbReference type="Pfam" id="PF00612">
    <property type="entry name" value="IQ"/>
    <property type="match status" value="2"/>
</dbReference>
<proteinExistence type="predicted"/>
<keyword evidence="4" id="KW-1185">Reference proteome</keyword>
<feature type="coiled-coil region" evidence="1">
    <location>
        <begin position="655"/>
        <end position="721"/>
    </location>
</feature>
<dbReference type="Gene3D" id="1.20.5.190">
    <property type="match status" value="1"/>
</dbReference>
<dbReference type="SUPFAM" id="SSF52540">
    <property type="entry name" value="P-loop containing nucleoside triphosphate hydrolases"/>
    <property type="match status" value="1"/>
</dbReference>
<organism evidence="4">
    <name type="scientific">Naegleria gruberi</name>
    <name type="common">Amoeba</name>
    <dbReference type="NCBI Taxonomy" id="5762"/>
    <lineage>
        <taxon>Eukaryota</taxon>
        <taxon>Discoba</taxon>
        <taxon>Heterolobosea</taxon>
        <taxon>Tetramitia</taxon>
        <taxon>Eutetramitia</taxon>
        <taxon>Vahlkampfiidae</taxon>
        <taxon>Naegleria</taxon>
    </lineage>
</organism>
<dbReference type="GeneID" id="8848327"/>
<dbReference type="InterPro" id="IPR027417">
    <property type="entry name" value="P-loop_NTPase"/>
</dbReference>
<dbReference type="PROSITE" id="PS50096">
    <property type="entry name" value="IQ"/>
    <property type="match status" value="2"/>
</dbReference>
<dbReference type="VEuPathDB" id="AmoebaDB:NAEGRDRAFT_48889"/>
<evidence type="ECO:0000256" key="2">
    <source>
        <dbReference type="SAM" id="MobiDB-lite"/>
    </source>
</evidence>
<dbReference type="CDD" id="cd23767">
    <property type="entry name" value="IQCD"/>
    <property type="match status" value="1"/>
</dbReference>
<dbReference type="EMBL" id="GG738866">
    <property type="protein sequence ID" value="EFC44793.1"/>
    <property type="molecule type" value="Genomic_DNA"/>
</dbReference>
<dbReference type="RefSeq" id="XP_002677537.1">
    <property type="nucleotide sequence ID" value="XM_002677491.1"/>
</dbReference>
<protein>
    <submittedName>
        <fullName evidence="3">Predicted protein</fullName>
    </submittedName>
</protein>